<dbReference type="Pfam" id="PF00582">
    <property type="entry name" value="Usp"/>
    <property type="match status" value="1"/>
</dbReference>
<protein>
    <recommendedName>
        <fullName evidence="1">UspA domain-containing protein</fullName>
    </recommendedName>
</protein>
<gene>
    <name evidence="2" type="ORF">H6P81_010038</name>
</gene>
<sequence length="183" mass="20635">MESRKIIALVEDVDAARSALKWAVQNLLRFGDVITLLHVYPSSRSKNRQKQRNRRLNGFQLALSFKDLCQGVPEAKVEIVVTEGDQGATVMSLVEKLRASTLVVGLHDRSFIYRTAMVNTCVNNLNCRVLAVKQTLTGVDGHAHAEISQIDIRGVPEQRSHSLQVFLYSLGMFWRCRRKKGKT</sequence>
<dbReference type="EMBL" id="JAINDJ010000004">
    <property type="protein sequence ID" value="KAG9450073.1"/>
    <property type="molecule type" value="Genomic_DNA"/>
</dbReference>
<proteinExistence type="predicted"/>
<dbReference type="Gene3D" id="3.40.50.620">
    <property type="entry name" value="HUPs"/>
    <property type="match status" value="1"/>
</dbReference>
<accession>A0AAV7EMU9</accession>
<dbReference type="AlphaFoldDB" id="A0AAV7EMU9"/>
<dbReference type="InterPro" id="IPR006016">
    <property type="entry name" value="UspA"/>
</dbReference>
<dbReference type="SUPFAM" id="SSF52402">
    <property type="entry name" value="Adenine nucleotide alpha hydrolases-like"/>
    <property type="match status" value="1"/>
</dbReference>
<name>A0AAV7EMU9_ARIFI</name>
<organism evidence="2 3">
    <name type="scientific">Aristolochia fimbriata</name>
    <name type="common">White veined hardy Dutchman's pipe vine</name>
    <dbReference type="NCBI Taxonomy" id="158543"/>
    <lineage>
        <taxon>Eukaryota</taxon>
        <taxon>Viridiplantae</taxon>
        <taxon>Streptophyta</taxon>
        <taxon>Embryophyta</taxon>
        <taxon>Tracheophyta</taxon>
        <taxon>Spermatophyta</taxon>
        <taxon>Magnoliopsida</taxon>
        <taxon>Magnoliidae</taxon>
        <taxon>Piperales</taxon>
        <taxon>Aristolochiaceae</taxon>
        <taxon>Aristolochia</taxon>
    </lineage>
</organism>
<dbReference type="PANTHER" id="PTHR47848:SF1">
    <property type="entry name" value="ADENINE NUCLEOTIDE ALPHA HYDROLASES-LIKE SUPERFAMILY PROTEIN"/>
    <property type="match status" value="1"/>
</dbReference>
<evidence type="ECO:0000259" key="1">
    <source>
        <dbReference type="Pfam" id="PF00582"/>
    </source>
</evidence>
<reference evidence="2 3" key="1">
    <citation type="submission" date="2021-07" db="EMBL/GenBank/DDBJ databases">
        <title>The Aristolochia fimbriata genome: insights into angiosperm evolution, floral development and chemical biosynthesis.</title>
        <authorList>
            <person name="Jiao Y."/>
        </authorList>
    </citation>
    <scope>NUCLEOTIDE SEQUENCE [LARGE SCALE GENOMIC DNA]</scope>
    <source>
        <strain evidence="2">IBCAS-2021</strain>
        <tissue evidence="2">Leaf</tissue>
    </source>
</reference>
<keyword evidence="3" id="KW-1185">Reference proteome</keyword>
<dbReference type="InterPro" id="IPR014729">
    <property type="entry name" value="Rossmann-like_a/b/a_fold"/>
</dbReference>
<feature type="domain" description="UspA" evidence="1">
    <location>
        <begin position="4"/>
        <end position="133"/>
    </location>
</feature>
<evidence type="ECO:0000313" key="3">
    <source>
        <dbReference type="Proteomes" id="UP000825729"/>
    </source>
</evidence>
<dbReference type="Proteomes" id="UP000825729">
    <property type="component" value="Unassembled WGS sequence"/>
</dbReference>
<dbReference type="PANTHER" id="PTHR47848">
    <property type="entry name" value="ADENINE NUCLEOTIDE ALPHA HYDROLASES-LIKE SUPERFAMILY PROTEIN"/>
    <property type="match status" value="1"/>
</dbReference>
<comment type="caution">
    <text evidence="2">The sequence shown here is derived from an EMBL/GenBank/DDBJ whole genome shotgun (WGS) entry which is preliminary data.</text>
</comment>
<evidence type="ECO:0000313" key="2">
    <source>
        <dbReference type="EMBL" id="KAG9450073.1"/>
    </source>
</evidence>